<name>A0ABP3HQA4_9ACTN</name>
<keyword evidence="2" id="KW-0347">Helicase</keyword>
<dbReference type="Pfam" id="PF04851">
    <property type="entry name" value="ResIII"/>
    <property type="match status" value="1"/>
</dbReference>
<dbReference type="InterPro" id="IPR027417">
    <property type="entry name" value="P-loop_NTPase"/>
</dbReference>
<dbReference type="SUPFAM" id="SSF52540">
    <property type="entry name" value="P-loop containing nucleoside triphosphate hydrolases"/>
    <property type="match status" value="1"/>
</dbReference>
<sequence>MAHGEVVLEGSHGVVALAAREPASDEWAWLFDHQPDVVEAVAEVFTAQPGSRRKWFRAQVHLAPGLGKTRIGFMVRERVAAQGGMLFAVPTRSLLEQTYKALREYGWRGPVVAVYSPRDAALAGREGEGVRVTTSPRELAVLVHRFRAAGVPYTVLTTYASVEAVIAAHRLQAERDGVESLPAWDLLVKDEAHHTESSAVWGRINSQRLVPAVRRLAMTATPRLMGLVKRDKRGRIVVTPGVRMSEKMHGPVVYRMGLSEAQRRGKLARSRVVVAEVGEERLRVMVDRLGRGDAGVQAELMTSASGAVLRAAGRYGCRRVLAYHRTVAGAVAAAGSMAEQSRLLHEQGTSAPARVFAVALHEETPAREREAALDALRAGTDLDQNEVDLVVVCSVRVLNEGIDVPRVDGVALVEPRTQPHELLQIAGRALRFDRDNPEKIANIIVPVIHLEGPVAGAEDDDAEIGESSDWDPVTNMLRAVESYEPDGGPPSFLEGSTSRTRPVIGVEEQRERQERRARELADMLVLTRERSSRAVVDWLRFTVVNDPVAGDLLKVMEAAAAFRQEHLHLRVPADWEEDGLLLAVELDKLRRRARRDREDLARLVEQKSGDASAAREEWLRRGPRIHPDDLDRLAGMGFEWGPRADGRALLLAAARAYTAAHGHLLPGRNETIDLGGEEVPIGAMLTELRRPGVTDTELDAIGEWRLPPEAVWTAVWHRQLVRLRLFRAEGGRRAELLAGPREFRGSDLGKWLQTQHVRWKDLAEAQRAALKDLRMGPAAGDARVHAAGVPQARRSRTERAMELVLAARQYLEEVGPLVDEAGRIIVADSYRPVVAGREVQLRKRLYPVRDGYDSYPPELQDLFHGLGLPWVGEAHQPEG</sequence>
<dbReference type="InterPro" id="IPR006935">
    <property type="entry name" value="Helicase/UvrB_N"/>
</dbReference>
<evidence type="ECO:0000313" key="3">
    <source>
        <dbReference type="Proteomes" id="UP001500063"/>
    </source>
</evidence>
<comment type="caution">
    <text evidence="2">The sequence shown here is derived from an EMBL/GenBank/DDBJ whole genome shotgun (WGS) entry which is preliminary data.</text>
</comment>
<keyword evidence="2" id="KW-0067">ATP-binding</keyword>
<dbReference type="PANTHER" id="PTHR47396">
    <property type="entry name" value="TYPE I RESTRICTION ENZYME ECOKI R PROTEIN"/>
    <property type="match status" value="1"/>
</dbReference>
<dbReference type="InterPro" id="IPR001650">
    <property type="entry name" value="Helicase_C-like"/>
</dbReference>
<keyword evidence="3" id="KW-1185">Reference proteome</keyword>
<organism evidence="2 3">
    <name type="scientific">Streptomyces blastmyceticus</name>
    <dbReference type="NCBI Taxonomy" id="68180"/>
    <lineage>
        <taxon>Bacteria</taxon>
        <taxon>Bacillati</taxon>
        <taxon>Actinomycetota</taxon>
        <taxon>Actinomycetes</taxon>
        <taxon>Kitasatosporales</taxon>
        <taxon>Streptomycetaceae</taxon>
        <taxon>Streptomyces</taxon>
    </lineage>
</organism>
<keyword evidence="2" id="KW-0378">Hydrolase</keyword>
<dbReference type="EMBL" id="BAAABW010000032">
    <property type="protein sequence ID" value="GAA0374947.1"/>
    <property type="molecule type" value="Genomic_DNA"/>
</dbReference>
<dbReference type="PROSITE" id="PS51192">
    <property type="entry name" value="HELICASE_ATP_BIND_1"/>
    <property type="match status" value="1"/>
</dbReference>
<dbReference type="SMART" id="SM00487">
    <property type="entry name" value="DEXDc"/>
    <property type="match status" value="1"/>
</dbReference>
<dbReference type="GO" id="GO:0004386">
    <property type="term" value="F:helicase activity"/>
    <property type="evidence" value="ECO:0007669"/>
    <property type="project" value="UniProtKB-KW"/>
</dbReference>
<dbReference type="Gene3D" id="3.40.50.300">
    <property type="entry name" value="P-loop containing nucleotide triphosphate hydrolases"/>
    <property type="match status" value="2"/>
</dbReference>
<evidence type="ECO:0000259" key="1">
    <source>
        <dbReference type="PROSITE" id="PS51192"/>
    </source>
</evidence>
<dbReference type="PANTHER" id="PTHR47396:SF1">
    <property type="entry name" value="ATP-DEPENDENT HELICASE IRC3-RELATED"/>
    <property type="match status" value="1"/>
</dbReference>
<accession>A0ABP3HQA4</accession>
<keyword evidence="2" id="KW-0547">Nucleotide-binding</keyword>
<dbReference type="SMART" id="SM00490">
    <property type="entry name" value="HELICc"/>
    <property type="match status" value="1"/>
</dbReference>
<proteinExistence type="predicted"/>
<evidence type="ECO:0000313" key="2">
    <source>
        <dbReference type="EMBL" id="GAA0374947.1"/>
    </source>
</evidence>
<dbReference type="RefSeq" id="WP_344123128.1">
    <property type="nucleotide sequence ID" value="NZ_BAAABW010000032.1"/>
</dbReference>
<feature type="domain" description="Helicase ATP-binding" evidence="1">
    <location>
        <begin position="60"/>
        <end position="240"/>
    </location>
</feature>
<protein>
    <submittedName>
        <fullName evidence="2">DEAD/DEAH box helicase</fullName>
    </submittedName>
</protein>
<dbReference type="Proteomes" id="UP001500063">
    <property type="component" value="Unassembled WGS sequence"/>
</dbReference>
<dbReference type="InterPro" id="IPR050742">
    <property type="entry name" value="Helicase_Restrict-Modif_Enz"/>
</dbReference>
<reference evidence="3" key="1">
    <citation type="journal article" date="2019" name="Int. J. Syst. Evol. Microbiol.">
        <title>The Global Catalogue of Microorganisms (GCM) 10K type strain sequencing project: providing services to taxonomists for standard genome sequencing and annotation.</title>
        <authorList>
            <consortium name="The Broad Institute Genomics Platform"/>
            <consortium name="The Broad Institute Genome Sequencing Center for Infectious Disease"/>
            <person name="Wu L."/>
            <person name="Ma J."/>
        </authorList>
    </citation>
    <scope>NUCLEOTIDE SEQUENCE [LARGE SCALE GENOMIC DNA]</scope>
    <source>
        <strain evidence="3">JCM 4565</strain>
    </source>
</reference>
<gene>
    <name evidence="2" type="ORF">GCM10010319_61850</name>
</gene>
<dbReference type="Pfam" id="PF00271">
    <property type="entry name" value="Helicase_C"/>
    <property type="match status" value="1"/>
</dbReference>
<dbReference type="InterPro" id="IPR014001">
    <property type="entry name" value="Helicase_ATP-bd"/>
</dbReference>